<proteinExistence type="predicted"/>
<evidence type="ECO:0000256" key="4">
    <source>
        <dbReference type="ARBA" id="ARBA00022989"/>
    </source>
</evidence>
<name>A0ABQ4P2B4_9GAMM</name>
<gene>
    <name evidence="7" type="ORF">TUM4438_06410</name>
</gene>
<organism evidence="7 8">
    <name type="scientific">Shewanella sairae</name>
    <dbReference type="NCBI Taxonomy" id="190310"/>
    <lineage>
        <taxon>Bacteria</taxon>
        <taxon>Pseudomonadati</taxon>
        <taxon>Pseudomonadota</taxon>
        <taxon>Gammaproteobacteria</taxon>
        <taxon>Alteromonadales</taxon>
        <taxon>Shewanellaceae</taxon>
        <taxon>Shewanella</taxon>
    </lineage>
</organism>
<evidence type="ECO:0000313" key="8">
    <source>
        <dbReference type="Proteomes" id="UP000887104"/>
    </source>
</evidence>
<keyword evidence="3 6" id="KW-0812">Transmembrane</keyword>
<evidence type="ECO:0000256" key="1">
    <source>
        <dbReference type="ARBA" id="ARBA00004651"/>
    </source>
</evidence>
<evidence type="ECO:0008006" key="9">
    <source>
        <dbReference type="Google" id="ProtNLM"/>
    </source>
</evidence>
<accession>A0ABQ4P2B4</accession>
<feature type="transmembrane region" description="Helical" evidence="6">
    <location>
        <begin position="46"/>
        <end position="63"/>
    </location>
</feature>
<keyword evidence="8" id="KW-1185">Reference proteome</keyword>
<reference evidence="7" key="1">
    <citation type="submission" date="2021-05" db="EMBL/GenBank/DDBJ databases">
        <title>Molecular characterization for Shewanella algae harboring chromosomal blaOXA-55-like strains isolated from clinical and environment sample.</title>
        <authorList>
            <person name="Ohama Y."/>
            <person name="Aoki K."/>
            <person name="Harada S."/>
            <person name="Moriya K."/>
            <person name="Ishii Y."/>
            <person name="Tateda K."/>
        </authorList>
    </citation>
    <scope>NUCLEOTIDE SEQUENCE</scope>
    <source>
        <strain evidence="7">JCM 11563</strain>
    </source>
</reference>
<feature type="transmembrane region" description="Helical" evidence="6">
    <location>
        <begin position="100"/>
        <end position="126"/>
    </location>
</feature>
<sequence length="196" mass="21305">MALFSKIKRHAFKSSFKHQAFATLQVVGFCLFAWGCQSIATSINSPIPGSVIGLATLLLLLSVKWLPEKWVNIGATWLVGELLLFFIPPVVAAVKYQALLAHYGAVLIAAMLTASTFVLVATAFTVDKLFKFESQRNLKRQQRATKAQIIPLQAHEKVTPQALFIDASATLTATPIAKEIPPVVSNNISNDESKAA</sequence>
<protein>
    <recommendedName>
        <fullName evidence="9">CidA/LrgA family protein</fullName>
    </recommendedName>
</protein>
<dbReference type="EMBL" id="BPEY01000007">
    <property type="protein sequence ID" value="GIU41660.1"/>
    <property type="molecule type" value="Genomic_DNA"/>
</dbReference>
<dbReference type="PANTHER" id="PTHR33931">
    <property type="entry name" value="HOLIN-LIKE PROTEIN CIDA-RELATED"/>
    <property type="match status" value="1"/>
</dbReference>
<evidence type="ECO:0000313" key="7">
    <source>
        <dbReference type="EMBL" id="GIU41660.1"/>
    </source>
</evidence>
<dbReference type="PANTHER" id="PTHR33931:SF2">
    <property type="entry name" value="HOLIN-LIKE PROTEIN CIDA"/>
    <property type="match status" value="1"/>
</dbReference>
<keyword evidence="2" id="KW-1003">Cell membrane</keyword>
<evidence type="ECO:0000256" key="5">
    <source>
        <dbReference type="ARBA" id="ARBA00023136"/>
    </source>
</evidence>
<keyword evidence="4 6" id="KW-1133">Transmembrane helix</keyword>
<dbReference type="InterPro" id="IPR005538">
    <property type="entry name" value="LrgA/CidA"/>
</dbReference>
<dbReference type="RefSeq" id="WP_220779333.1">
    <property type="nucleotide sequence ID" value="NZ_BPEY01000007.1"/>
</dbReference>
<evidence type="ECO:0000256" key="6">
    <source>
        <dbReference type="SAM" id="Phobius"/>
    </source>
</evidence>
<evidence type="ECO:0000256" key="3">
    <source>
        <dbReference type="ARBA" id="ARBA00022692"/>
    </source>
</evidence>
<feature type="transmembrane region" description="Helical" evidence="6">
    <location>
        <begin position="75"/>
        <end position="94"/>
    </location>
</feature>
<comment type="caution">
    <text evidence="7">The sequence shown here is derived from an EMBL/GenBank/DDBJ whole genome shotgun (WGS) entry which is preliminary data.</text>
</comment>
<evidence type="ECO:0000256" key="2">
    <source>
        <dbReference type="ARBA" id="ARBA00022475"/>
    </source>
</evidence>
<feature type="transmembrane region" description="Helical" evidence="6">
    <location>
        <begin position="21"/>
        <end position="40"/>
    </location>
</feature>
<dbReference type="Pfam" id="PF03788">
    <property type="entry name" value="LrgA"/>
    <property type="match status" value="1"/>
</dbReference>
<keyword evidence="5 6" id="KW-0472">Membrane</keyword>
<dbReference type="Proteomes" id="UP000887104">
    <property type="component" value="Unassembled WGS sequence"/>
</dbReference>
<comment type="subcellular location">
    <subcellularLocation>
        <location evidence="1">Cell membrane</location>
        <topology evidence="1">Multi-pass membrane protein</topology>
    </subcellularLocation>
</comment>